<evidence type="ECO:0000313" key="3">
    <source>
        <dbReference type="Proteomes" id="UP000271339"/>
    </source>
</evidence>
<dbReference type="RefSeq" id="WP_121906216.1">
    <property type="nucleotide sequence ID" value="NZ_REFC01000011.1"/>
</dbReference>
<evidence type="ECO:0000259" key="1">
    <source>
        <dbReference type="Pfam" id="PF08818"/>
    </source>
</evidence>
<dbReference type="Proteomes" id="UP000271339">
    <property type="component" value="Unassembled WGS sequence"/>
</dbReference>
<gene>
    <name evidence="2" type="ORF">BXY75_0626</name>
</gene>
<dbReference type="InterPro" id="IPR014922">
    <property type="entry name" value="YdhG-like"/>
</dbReference>
<dbReference type="AlphaFoldDB" id="A0A3L9Z2H6"/>
<organism evidence="2 3">
    <name type="scientific">Ulvibacter antarcticus</name>
    <dbReference type="NCBI Taxonomy" id="442714"/>
    <lineage>
        <taxon>Bacteria</taxon>
        <taxon>Pseudomonadati</taxon>
        <taxon>Bacteroidota</taxon>
        <taxon>Flavobacteriia</taxon>
        <taxon>Flavobacteriales</taxon>
        <taxon>Flavobacteriaceae</taxon>
        <taxon>Ulvibacter</taxon>
    </lineage>
</organism>
<protein>
    <submittedName>
        <fullName evidence="2">Uncharacterized protein DUF1801</fullName>
    </submittedName>
</protein>
<dbReference type="OrthoDB" id="5951444at2"/>
<evidence type="ECO:0000313" key="2">
    <source>
        <dbReference type="EMBL" id="RMA66207.1"/>
    </source>
</evidence>
<accession>A0A3L9Z2H6</accession>
<dbReference type="Pfam" id="PF08818">
    <property type="entry name" value="DUF1801"/>
    <property type="match status" value="1"/>
</dbReference>
<proteinExistence type="predicted"/>
<comment type="caution">
    <text evidence="2">The sequence shown here is derived from an EMBL/GenBank/DDBJ whole genome shotgun (WGS) entry which is preliminary data.</text>
</comment>
<dbReference type="EMBL" id="REFC01000011">
    <property type="protein sequence ID" value="RMA66207.1"/>
    <property type="molecule type" value="Genomic_DNA"/>
</dbReference>
<reference evidence="2 3" key="1">
    <citation type="submission" date="2018-10" db="EMBL/GenBank/DDBJ databases">
        <title>Genomic Encyclopedia of Archaeal and Bacterial Type Strains, Phase II (KMG-II): from individual species to whole genera.</title>
        <authorList>
            <person name="Goeker M."/>
        </authorList>
    </citation>
    <scope>NUCLEOTIDE SEQUENCE [LARGE SCALE GENOMIC DNA]</scope>
    <source>
        <strain evidence="2 3">DSM 23424</strain>
    </source>
</reference>
<sequence>MYTPITQQNEANVTKFLEGFQDEDRYPDFEELMKLMETISEEKPKMWGSSIIGFGKYTYKGKSSSGEWFKIGFAPRKQNISIYAISGFEKEADLMSTLGKHKTGKGCLYIKRLNDIDKEVLIEFLKRSWIDMKKW</sequence>
<dbReference type="SUPFAM" id="SSF159888">
    <property type="entry name" value="YdhG-like"/>
    <property type="match status" value="1"/>
</dbReference>
<name>A0A3L9Z2H6_9FLAO</name>
<keyword evidence="3" id="KW-1185">Reference proteome</keyword>
<feature type="domain" description="YdhG-like" evidence="1">
    <location>
        <begin position="30"/>
        <end position="127"/>
    </location>
</feature>